<proteinExistence type="predicted"/>
<keyword evidence="3" id="KW-1185">Reference proteome</keyword>
<accession>A0A4V2ZWZ7</accession>
<dbReference type="OrthoDB" id="9763456at2"/>
<gene>
    <name evidence="2" type="ORF">E2F43_12495</name>
</gene>
<feature type="domain" description="Acyclic terpene utilisation N-terminal" evidence="1">
    <location>
        <begin position="9"/>
        <end position="454"/>
    </location>
</feature>
<reference evidence="2 3" key="1">
    <citation type="submission" date="2019-03" db="EMBL/GenBank/DDBJ databases">
        <title>Seongchinamella monodicae gen. nov., sp. nov., a novel member of the Gammaproteobacteria isolated from a tidal mudflat of beach.</title>
        <authorList>
            <person name="Yang H.G."/>
            <person name="Kang J.W."/>
            <person name="Lee S.D."/>
        </authorList>
    </citation>
    <scope>NUCLEOTIDE SEQUENCE [LARGE SCALE GENOMIC DNA]</scope>
    <source>
        <strain evidence="2 3">GH4-78</strain>
    </source>
</reference>
<name>A0A4V2ZWZ7_9GAMM</name>
<protein>
    <submittedName>
        <fullName evidence="2">DUF1446 domain-containing protein</fullName>
    </submittedName>
</protein>
<evidence type="ECO:0000259" key="1">
    <source>
        <dbReference type="Pfam" id="PF07287"/>
    </source>
</evidence>
<dbReference type="AlphaFoldDB" id="A0A4V2ZWZ7"/>
<evidence type="ECO:0000313" key="2">
    <source>
        <dbReference type="EMBL" id="TDG12423.1"/>
    </source>
</evidence>
<dbReference type="RefSeq" id="WP_133213200.1">
    <property type="nucleotide sequence ID" value="NZ_SMSE01000003.1"/>
</dbReference>
<dbReference type="InterPro" id="IPR010839">
    <property type="entry name" value="AtuA_N"/>
</dbReference>
<organism evidence="2 3">
    <name type="scientific">Seongchinamella unica</name>
    <dbReference type="NCBI Taxonomy" id="2547392"/>
    <lineage>
        <taxon>Bacteria</taxon>
        <taxon>Pseudomonadati</taxon>
        <taxon>Pseudomonadota</taxon>
        <taxon>Gammaproteobacteria</taxon>
        <taxon>Cellvibrionales</taxon>
        <taxon>Halieaceae</taxon>
        <taxon>Seongchinamella</taxon>
    </lineage>
</organism>
<dbReference type="Pfam" id="PF07287">
    <property type="entry name" value="AtuA"/>
    <property type="match status" value="1"/>
</dbReference>
<dbReference type="PANTHER" id="PTHR47708:SF2">
    <property type="entry name" value="SI:CH73-132F6.5"/>
    <property type="match status" value="1"/>
</dbReference>
<dbReference type="EMBL" id="SMSE01000003">
    <property type="protein sequence ID" value="TDG12423.1"/>
    <property type="molecule type" value="Genomic_DNA"/>
</dbReference>
<dbReference type="PANTHER" id="PTHR47708">
    <property type="match status" value="1"/>
</dbReference>
<dbReference type="Proteomes" id="UP000295554">
    <property type="component" value="Unassembled WGS sequence"/>
</dbReference>
<comment type="caution">
    <text evidence="2">The sequence shown here is derived from an EMBL/GenBank/DDBJ whole genome shotgun (WGS) entry which is preliminary data.</text>
</comment>
<sequence length="458" mass="49238">MTDNSPRVLRIANAQGFWGDSQLGPLRLVQEGPVDYLTFDYLAELSLSIMQKQKMRDPQAGYARDFIQVLENILPTCQQKGIRIIANAAGVNPAACRDAILQTVQRLGLNGIKVGVVSGDDILDELDALIASGEAFANLESGETIDAVRQRITSANVYIGALPIVEALEQGADIVVTGRVADPSMVLAPLIHEFGWPMDDYDKLAAGTIMGHLVECGPQCTGGNFTDWRRVPDMAGIGFPVVEASADGSFVVTKHDGTGGLVDIHTVTSQLLYELGDPENYLSPDCIADFTSIRIEQAGENRVKLSGIRGRAPTPTFKVSMSYADGYRVLATLCVAGPDAVDKAQTLAEMVFERLAVLGSPIPEESRFLELFGTHVLYRGIVPTAEAPHEILMRIGARGRDRKALSLLGTEIAPLLTSGPPGLTGFAGGRARPSEVVGYWPALVSREKIPTRVTVEEI</sequence>
<evidence type="ECO:0000313" key="3">
    <source>
        <dbReference type="Proteomes" id="UP000295554"/>
    </source>
</evidence>